<gene>
    <name evidence="2" type="ORF">QMA06_16100</name>
</gene>
<evidence type="ECO:0000313" key="3">
    <source>
        <dbReference type="Proteomes" id="UP001231197"/>
    </source>
</evidence>
<dbReference type="Pfam" id="PF01844">
    <property type="entry name" value="HNH"/>
    <property type="match status" value="1"/>
</dbReference>
<keyword evidence="2" id="KW-0540">Nuclease</keyword>
<feature type="domain" description="HNH" evidence="1">
    <location>
        <begin position="53"/>
        <end position="101"/>
    </location>
</feature>
<comment type="caution">
    <text evidence="2">The sequence shown here is derived from an EMBL/GenBank/DDBJ whole genome shotgun (WGS) entry which is preliminary data.</text>
</comment>
<reference evidence="2 3" key="1">
    <citation type="journal article" date="2023" name="Int. J. Syst. Evol. Microbiol.">
        <title>Winogradskyella bathintestinalis sp. nov., isolated from the intestine of the deep-sea loosejaw dragonfish, Malacosteus niger.</title>
        <authorList>
            <person name="Uniacke-Lowe S."/>
            <person name="Johnson C.N."/>
            <person name="Stanton C."/>
            <person name="Hill C."/>
            <person name="Ross P."/>
        </authorList>
    </citation>
    <scope>NUCLEOTIDE SEQUENCE [LARGE SCALE GENOMIC DNA]</scope>
    <source>
        <strain evidence="2 3">APC 3343</strain>
    </source>
</reference>
<proteinExistence type="predicted"/>
<protein>
    <submittedName>
        <fullName evidence="2">HNH endonuclease</fullName>
    </submittedName>
</protein>
<evidence type="ECO:0000313" key="2">
    <source>
        <dbReference type="EMBL" id="MDN3494244.1"/>
    </source>
</evidence>
<dbReference type="CDD" id="cd00085">
    <property type="entry name" value="HNHc"/>
    <property type="match status" value="1"/>
</dbReference>
<name>A0ABT7ZZG9_9FLAO</name>
<dbReference type="InterPro" id="IPR002711">
    <property type="entry name" value="HNH"/>
</dbReference>
<sequence>MSNRISIPYNFTVGESTIIANNFSTHSDWSKTVFNSIKENIVAHLRTQQNNTCCYCKYQLGFDIKQVDIEHIIPKSEYEKFTFENRNLALSCPACNTKKSTKPVLNNPIVNYPTNGTNFKIIHAHYDDYSNHIDIINNCVFVAKSKKGSETITFCELFRLSTVEQKSKAHQTLSPNLLHQLVGELKTADPQDKKELIDIIKDAIR</sequence>
<dbReference type="Gene3D" id="1.10.30.50">
    <property type="match status" value="1"/>
</dbReference>
<evidence type="ECO:0000259" key="1">
    <source>
        <dbReference type="Pfam" id="PF01844"/>
    </source>
</evidence>
<dbReference type="RefSeq" id="WP_290207944.1">
    <property type="nucleotide sequence ID" value="NZ_JASDDK010000016.1"/>
</dbReference>
<organism evidence="2 3">
    <name type="scientific">Winogradskyella bathintestinalis</name>
    <dbReference type="NCBI Taxonomy" id="3035208"/>
    <lineage>
        <taxon>Bacteria</taxon>
        <taxon>Pseudomonadati</taxon>
        <taxon>Bacteroidota</taxon>
        <taxon>Flavobacteriia</taxon>
        <taxon>Flavobacteriales</taxon>
        <taxon>Flavobacteriaceae</taxon>
        <taxon>Winogradskyella</taxon>
    </lineage>
</organism>
<keyword evidence="3" id="KW-1185">Reference proteome</keyword>
<dbReference type="InterPro" id="IPR003615">
    <property type="entry name" value="HNH_nuc"/>
</dbReference>
<accession>A0ABT7ZZG9</accession>
<keyword evidence="2" id="KW-0255">Endonuclease</keyword>
<dbReference type="EMBL" id="JASDDK010000016">
    <property type="protein sequence ID" value="MDN3494244.1"/>
    <property type="molecule type" value="Genomic_DNA"/>
</dbReference>
<dbReference type="Proteomes" id="UP001231197">
    <property type="component" value="Unassembled WGS sequence"/>
</dbReference>
<keyword evidence="2" id="KW-0378">Hydrolase</keyword>
<dbReference type="GO" id="GO:0004519">
    <property type="term" value="F:endonuclease activity"/>
    <property type="evidence" value="ECO:0007669"/>
    <property type="project" value="UniProtKB-KW"/>
</dbReference>